<sequence>MGIYECRLFGTDEEDISLAINTASLAGRNPLTHQFVSHVHLPSYLAPLALISSSPKYVVLLRSASVANYLAKMPPSTTYVSRETMQKVSNVLTWFINLICVVLLILGLTILKPKCTPVFEIHPSVVVAQDGSGQFTTVSAAVAAAPSHSRKPFGIFIKPGVYYENVRVPEEKTRLAFIGAGMGVTVISSNRSKTNISEDGAATLEIKGEGFVAIDLSLENSGDPTTGYTVSLANDADRTAFHGCSFKGHKGVVKAGQGSQFYGNSHIYGVVDVIWGNAAAVFQKCVLYAEKGEHQQPAGALTFQKRSSPLMKTGFVFHGCSVAAAPGSADQTLGSGSSAVFLARPGGPFSRVVFMECYLGGVLDPAAGWLSESLPPPTTVYLGEYNNGGPGTDFKKRITSAEAAQFTVRAFIEGDEWLPKTTVPHVSGFF</sequence>
<dbReference type="GO" id="GO:0042545">
    <property type="term" value="P:cell wall modification"/>
    <property type="evidence" value="ECO:0007669"/>
    <property type="project" value="InterPro"/>
</dbReference>
<evidence type="ECO:0000313" key="6">
    <source>
        <dbReference type="EMBL" id="KAG9443000.1"/>
    </source>
</evidence>
<keyword evidence="4" id="KW-0812">Transmembrane</keyword>
<dbReference type="EMBL" id="JAINDJ010000007">
    <property type="protein sequence ID" value="KAG9443000.1"/>
    <property type="molecule type" value="Genomic_DNA"/>
</dbReference>
<name>A0AAV7E274_ARIFI</name>
<keyword evidence="7" id="KW-1185">Reference proteome</keyword>
<dbReference type="Gene3D" id="2.160.20.10">
    <property type="entry name" value="Single-stranded right-handed beta-helix, Pectin lyase-like"/>
    <property type="match status" value="1"/>
</dbReference>
<dbReference type="Pfam" id="PF01095">
    <property type="entry name" value="Pectinesterase"/>
    <property type="match status" value="1"/>
</dbReference>
<comment type="pathway">
    <text evidence="1">Glycan metabolism; pectin degradation; 2-dehydro-3-deoxy-D-gluconate from pectin: step 1/5.</text>
</comment>
<dbReference type="Proteomes" id="UP000825729">
    <property type="component" value="Unassembled WGS sequence"/>
</dbReference>
<comment type="caution">
    <text evidence="6">The sequence shown here is derived from an EMBL/GenBank/DDBJ whole genome shotgun (WGS) entry which is preliminary data.</text>
</comment>
<organism evidence="6 7">
    <name type="scientific">Aristolochia fimbriata</name>
    <name type="common">White veined hardy Dutchman's pipe vine</name>
    <dbReference type="NCBI Taxonomy" id="158543"/>
    <lineage>
        <taxon>Eukaryota</taxon>
        <taxon>Viridiplantae</taxon>
        <taxon>Streptophyta</taxon>
        <taxon>Embryophyta</taxon>
        <taxon>Tracheophyta</taxon>
        <taxon>Spermatophyta</taxon>
        <taxon>Magnoliopsida</taxon>
        <taxon>Magnoliidae</taxon>
        <taxon>Piperales</taxon>
        <taxon>Aristolochiaceae</taxon>
        <taxon>Aristolochia</taxon>
    </lineage>
</organism>
<evidence type="ECO:0000256" key="1">
    <source>
        <dbReference type="ARBA" id="ARBA00005184"/>
    </source>
</evidence>
<keyword evidence="3" id="KW-0063">Aspartyl esterase</keyword>
<dbReference type="AlphaFoldDB" id="A0AAV7E274"/>
<dbReference type="InterPro" id="IPR012334">
    <property type="entry name" value="Pectin_lyas_fold"/>
</dbReference>
<evidence type="ECO:0000313" key="7">
    <source>
        <dbReference type="Proteomes" id="UP000825729"/>
    </source>
</evidence>
<keyword evidence="2" id="KW-0378">Hydrolase</keyword>
<accession>A0AAV7E274</accession>
<dbReference type="InterPro" id="IPR011050">
    <property type="entry name" value="Pectin_lyase_fold/virulence"/>
</dbReference>
<feature type="domain" description="Pectinesterase catalytic" evidence="5">
    <location>
        <begin position="125"/>
        <end position="415"/>
    </location>
</feature>
<protein>
    <recommendedName>
        <fullName evidence="5">Pectinesterase catalytic domain-containing protein</fullName>
    </recommendedName>
</protein>
<proteinExistence type="predicted"/>
<gene>
    <name evidence="6" type="ORF">H6P81_018854</name>
</gene>
<evidence type="ECO:0000256" key="4">
    <source>
        <dbReference type="SAM" id="Phobius"/>
    </source>
</evidence>
<reference evidence="6 7" key="1">
    <citation type="submission" date="2021-07" db="EMBL/GenBank/DDBJ databases">
        <title>The Aristolochia fimbriata genome: insights into angiosperm evolution, floral development and chemical biosynthesis.</title>
        <authorList>
            <person name="Jiao Y."/>
        </authorList>
    </citation>
    <scope>NUCLEOTIDE SEQUENCE [LARGE SCALE GENOMIC DNA]</scope>
    <source>
        <strain evidence="6">IBCAS-2021</strain>
        <tissue evidence="6">Leaf</tissue>
    </source>
</reference>
<feature type="transmembrane region" description="Helical" evidence="4">
    <location>
        <begin position="91"/>
        <end position="111"/>
    </location>
</feature>
<evidence type="ECO:0000259" key="5">
    <source>
        <dbReference type="Pfam" id="PF01095"/>
    </source>
</evidence>
<dbReference type="SUPFAM" id="SSF51126">
    <property type="entry name" value="Pectin lyase-like"/>
    <property type="match status" value="1"/>
</dbReference>
<evidence type="ECO:0000256" key="2">
    <source>
        <dbReference type="ARBA" id="ARBA00022801"/>
    </source>
</evidence>
<evidence type="ECO:0000256" key="3">
    <source>
        <dbReference type="ARBA" id="ARBA00023085"/>
    </source>
</evidence>
<dbReference type="InterPro" id="IPR000070">
    <property type="entry name" value="Pectinesterase_cat"/>
</dbReference>
<keyword evidence="4" id="KW-1133">Transmembrane helix</keyword>
<dbReference type="GO" id="GO:0030599">
    <property type="term" value="F:pectinesterase activity"/>
    <property type="evidence" value="ECO:0007669"/>
    <property type="project" value="InterPro"/>
</dbReference>
<dbReference type="PANTHER" id="PTHR31707">
    <property type="entry name" value="PECTINESTERASE"/>
    <property type="match status" value="1"/>
</dbReference>
<keyword evidence="4" id="KW-0472">Membrane</keyword>